<dbReference type="Proteomes" id="UP000244197">
    <property type="component" value="Unassembled WGS sequence"/>
</dbReference>
<dbReference type="PANTHER" id="PTHR13847">
    <property type="entry name" value="SARCOSINE DEHYDROGENASE-RELATED"/>
    <property type="match status" value="1"/>
</dbReference>
<dbReference type="GO" id="GO:0016491">
    <property type="term" value="F:oxidoreductase activity"/>
    <property type="evidence" value="ECO:0007669"/>
    <property type="project" value="UniProtKB-KW"/>
</dbReference>
<feature type="domain" description="FAD dependent oxidoreductase" evidence="2">
    <location>
        <begin position="11"/>
        <end position="402"/>
    </location>
</feature>
<proteinExistence type="predicted"/>
<dbReference type="InterPro" id="IPR036188">
    <property type="entry name" value="FAD/NAD-bd_sf"/>
</dbReference>
<reference evidence="3 4" key="1">
    <citation type="submission" date="2017-11" db="EMBL/GenBank/DDBJ databases">
        <title>Population delineation of vibrios coincides with oyster pathogenicity.</title>
        <authorList>
            <person name="Bruto M."/>
            <person name="Labreuche Y."/>
            <person name="James A."/>
            <person name="Piel D."/>
            <person name="Chenivesse S."/>
            <person name="Petton B."/>
            <person name="Polz M.F."/>
            <person name="Le Roux F."/>
        </authorList>
    </citation>
    <scope>NUCLEOTIDE SEQUENCE [LARGE SCALE GENOMIC DNA]</scope>
    <source>
        <strain evidence="3 4">FF_144</strain>
    </source>
</reference>
<evidence type="ECO:0000313" key="3">
    <source>
        <dbReference type="EMBL" id="PTP34855.1"/>
    </source>
</evidence>
<sequence length="421" mass="46562">MVCKISSPDTRVAVIGGGVIGLCIALKLQLEGKKVTVFERADAGEKCSKGNAGHFATEQVFPLASPSLLTQLPKMLLSTKSPVSIRYQDLHSTFIWMLRFLSKARKSPTEHATKALTELNSHAMKSWQSLLEPVGLSELIIHNGSLLSFENDTLFKRYQTTLKALERQGVRYQIWQREKLRDQVPNLSNKIKVGVFFPDTSHSVNPYKICLELKRSFLSLGGAWINEDVIDAYFESGHGVVITQKNTYSTDFSVVACGAESVPLVKKITGVSIPLQAERGYHLMMPNLKGILPFPVSSADRKFIMTPMEQGLRLAGTVEYADLNSPPNYKRANMLKGLAKGVLAQDVDLTETGKVWMGNRPSLPDSLPIIDCDKSGRVLFSLGHQHLGLTQAAVTSDLISQLINQQKTLVNISSFKLDRFC</sequence>
<dbReference type="GO" id="GO:0005737">
    <property type="term" value="C:cytoplasm"/>
    <property type="evidence" value="ECO:0007669"/>
    <property type="project" value="TreeGrafter"/>
</dbReference>
<evidence type="ECO:0000259" key="2">
    <source>
        <dbReference type="Pfam" id="PF01266"/>
    </source>
</evidence>
<gene>
    <name evidence="3" type="ORF">CWO07_11785</name>
</gene>
<dbReference type="EMBL" id="PIFK01000020">
    <property type="protein sequence ID" value="PTP34855.1"/>
    <property type="molecule type" value="Genomic_DNA"/>
</dbReference>
<accession>A0A2T5EVS2</accession>
<comment type="caution">
    <text evidence="3">The sequence shown here is derived from an EMBL/GenBank/DDBJ whole genome shotgun (WGS) entry which is preliminary data.</text>
</comment>
<protein>
    <submittedName>
        <fullName evidence="3">FAD-dependent oxidoreductase</fullName>
    </submittedName>
</protein>
<dbReference type="InterPro" id="IPR006076">
    <property type="entry name" value="FAD-dep_OxRdtase"/>
</dbReference>
<evidence type="ECO:0000313" key="4">
    <source>
        <dbReference type="Proteomes" id="UP000244197"/>
    </source>
</evidence>
<dbReference type="SUPFAM" id="SSF51905">
    <property type="entry name" value="FAD/NAD(P)-binding domain"/>
    <property type="match status" value="1"/>
</dbReference>
<dbReference type="RefSeq" id="WP_017066921.1">
    <property type="nucleotide sequence ID" value="NZ_MCWO01000854.1"/>
</dbReference>
<evidence type="ECO:0000256" key="1">
    <source>
        <dbReference type="ARBA" id="ARBA00023002"/>
    </source>
</evidence>
<dbReference type="PANTHER" id="PTHR13847:SF289">
    <property type="entry name" value="GLYCINE OXIDASE"/>
    <property type="match status" value="1"/>
</dbReference>
<dbReference type="GeneID" id="79917593"/>
<organism evidence="3 4">
    <name type="scientific">Vibrio splendidus</name>
    <dbReference type="NCBI Taxonomy" id="29497"/>
    <lineage>
        <taxon>Bacteria</taxon>
        <taxon>Pseudomonadati</taxon>
        <taxon>Pseudomonadota</taxon>
        <taxon>Gammaproteobacteria</taxon>
        <taxon>Vibrionales</taxon>
        <taxon>Vibrionaceae</taxon>
        <taxon>Vibrio</taxon>
    </lineage>
</organism>
<dbReference type="SUPFAM" id="SSF54373">
    <property type="entry name" value="FAD-linked reductases, C-terminal domain"/>
    <property type="match status" value="1"/>
</dbReference>
<dbReference type="Gene3D" id="3.30.9.10">
    <property type="entry name" value="D-Amino Acid Oxidase, subunit A, domain 2"/>
    <property type="match status" value="1"/>
</dbReference>
<name>A0A2T5EVS2_VIBSP</name>
<dbReference type="Pfam" id="PF01266">
    <property type="entry name" value="DAO"/>
    <property type="match status" value="1"/>
</dbReference>
<keyword evidence="1" id="KW-0560">Oxidoreductase</keyword>
<dbReference type="Gene3D" id="3.50.50.60">
    <property type="entry name" value="FAD/NAD(P)-binding domain"/>
    <property type="match status" value="2"/>
</dbReference>
<dbReference type="AlphaFoldDB" id="A0A2T5EVS2"/>